<dbReference type="InterPro" id="IPR013083">
    <property type="entry name" value="Znf_RING/FYVE/PHD"/>
</dbReference>
<sequence length="273" mass="30260">MDQSPSDGGKSLRIYALSGRIMISAIVVLFAIVLLILFLHLYVRWHVIRRASRRARRRMRLVFAGADQTSSGNHGLDPSVLASLPMTLFCSDGNEEDELGECAVCLNEFTDGEKIRGLPRCGHRFHVDCIDMWFCSHSTCPLCRSEVEAMAESEPREGNAFPEHDPETLVADASGTDEVEGSSSSDSGDREVRIEIPAGRVEDLEYREDQLRLRSESLGNQPLKPGSSRMGLIWWLLMRDPRLHMCVGSASEHDLERGDGTAAPPPPPPPPPR</sequence>
<dbReference type="EC" id="2.3.2.27" evidence="4"/>
<reference evidence="17 18" key="1">
    <citation type="journal article" date="2020" name="Nat. Food">
        <title>A phased Vanilla planifolia genome enables genetic improvement of flavour and production.</title>
        <authorList>
            <person name="Hasing T."/>
            <person name="Tang H."/>
            <person name="Brym M."/>
            <person name="Khazi F."/>
            <person name="Huang T."/>
            <person name="Chambers A.H."/>
        </authorList>
    </citation>
    <scope>NUCLEOTIDE SEQUENCE [LARGE SCALE GENOMIC DNA]</scope>
    <source>
        <tissue evidence="17">Leaf</tissue>
    </source>
</reference>
<evidence type="ECO:0000313" key="17">
    <source>
        <dbReference type="EMBL" id="KAG0489781.1"/>
    </source>
</evidence>
<keyword evidence="8 13" id="KW-0863">Zinc-finger</keyword>
<dbReference type="GO" id="GO:0016020">
    <property type="term" value="C:membrane"/>
    <property type="evidence" value="ECO:0007669"/>
    <property type="project" value="UniProtKB-SubCell"/>
</dbReference>
<proteinExistence type="predicted"/>
<protein>
    <recommendedName>
        <fullName evidence="4">RING-type E3 ubiquitin transferase</fullName>
        <ecNumber evidence="4">2.3.2.27</ecNumber>
    </recommendedName>
</protein>
<dbReference type="SMART" id="SM00184">
    <property type="entry name" value="RING"/>
    <property type="match status" value="1"/>
</dbReference>
<dbReference type="Gene3D" id="3.30.40.10">
    <property type="entry name" value="Zinc/RING finger domain, C3HC4 (zinc finger)"/>
    <property type="match status" value="1"/>
</dbReference>
<evidence type="ECO:0000256" key="2">
    <source>
        <dbReference type="ARBA" id="ARBA00004167"/>
    </source>
</evidence>
<feature type="compositionally biased region" description="Pro residues" evidence="14">
    <location>
        <begin position="263"/>
        <end position="273"/>
    </location>
</feature>
<name>A0A835RIT2_VANPL</name>
<dbReference type="EMBL" id="JADCNM010000003">
    <property type="protein sequence ID" value="KAG0489781.1"/>
    <property type="molecule type" value="Genomic_DNA"/>
</dbReference>
<dbReference type="AlphaFoldDB" id="A0A835RIT2"/>
<evidence type="ECO:0000259" key="16">
    <source>
        <dbReference type="PROSITE" id="PS50089"/>
    </source>
</evidence>
<feature type="domain" description="RING-type" evidence="16">
    <location>
        <begin position="102"/>
        <end position="144"/>
    </location>
</feature>
<dbReference type="PANTHER" id="PTHR46913">
    <property type="entry name" value="RING-H2 FINGER PROTEIN ATL16"/>
    <property type="match status" value="1"/>
</dbReference>
<evidence type="ECO:0000256" key="5">
    <source>
        <dbReference type="ARBA" id="ARBA00022679"/>
    </source>
</evidence>
<evidence type="ECO:0000256" key="1">
    <source>
        <dbReference type="ARBA" id="ARBA00000900"/>
    </source>
</evidence>
<evidence type="ECO:0000256" key="4">
    <source>
        <dbReference type="ARBA" id="ARBA00012483"/>
    </source>
</evidence>
<dbReference type="InterPro" id="IPR044600">
    <property type="entry name" value="ATL1/ATL16-like"/>
</dbReference>
<keyword evidence="6 15" id="KW-0812">Transmembrane</keyword>
<dbReference type="GO" id="GO:0061630">
    <property type="term" value="F:ubiquitin protein ligase activity"/>
    <property type="evidence" value="ECO:0007669"/>
    <property type="project" value="UniProtKB-EC"/>
</dbReference>
<dbReference type="PANTHER" id="PTHR46913:SF1">
    <property type="entry name" value="RING-H2 FINGER PROTEIN ATL16"/>
    <property type="match status" value="1"/>
</dbReference>
<evidence type="ECO:0000313" key="18">
    <source>
        <dbReference type="Proteomes" id="UP000639772"/>
    </source>
</evidence>
<evidence type="ECO:0000256" key="9">
    <source>
        <dbReference type="ARBA" id="ARBA00022786"/>
    </source>
</evidence>
<dbReference type="Proteomes" id="UP000639772">
    <property type="component" value="Chromosome 3"/>
</dbReference>
<gene>
    <name evidence="17" type="ORF">HPP92_006644</name>
</gene>
<evidence type="ECO:0000256" key="13">
    <source>
        <dbReference type="PROSITE-ProRule" id="PRU00175"/>
    </source>
</evidence>
<dbReference type="OrthoDB" id="783777at2759"/>
<accession>A0A835RIT2</accession>
<evidence type="ECO:0000256" key="15">
    <source>
        <dbReference type="SAM" id="Phobius"/>
    </source>
</evidence>
<feature type="compositionally biased region" description="Basic and acidic residues" evidence="14">
    <location>
        <begin position="154"/>
        <end position="167"/>
    </location>
</feature>
<organism evidence="17 18">
    <name type="scientific">Vanilla planifolia</name>
    <name type="common">Vanilla</name>
    <dbReference type="NCBI Taxonomy" id="51239"/>
    <lineage>
        <taxon>Eukaryota</taxon>
        <taxon>Viridiplantae</taxon>
        <taxon>Streptophyta</taxon>
        <taxon>Embryophyta</taxon>
        <taxon>Tracheophyta</taxon>
        <taxon>Spermatophyta</taxon>
        <taxon>Magnoliopsida</taxon>
        <taxon>Liliopsida</taxon>
        <taxon>Asparagales</taxon>
        <taxon>Orchidaceae</taxon>
        <taxon>Vanilloideae</taxon>
        <taxon>Vanilleae</taxon>
        <taxon>Vanilla</taxon>
    </lineage>
</organism>
<keyword evidence="10" id="KW-0862">Zinc</keyword>
<keyword evidence="9" id="KW-0833">Ubl conjugation pathway</keyword>
<evidence type="ECO:0000256" key="8">
    <source>
        <dbReference type="ARBA" id="ARBA00022771"/>
    </source>
</evidence>
<dbReference type="CDD" id="cd16461">
    <property type="entry name" value="RING-H2_EL5-like"/>
    <property type="match status" value="1"/>
</dbReference>
<comment type="subcellular location">
    <subcellularLocation>
        <location evidence="2">Membrane</location>
        <topology evidence="2">Single-pass membrane protein</topology>
    </subcellularLocation>
</comment>
<feature type="region of interest" description="Disordered" evidence="14">
    <location>
        <begin position="250"/>
        <end position="273"/>
    </location>
</feature>
<comment type="caution">
    <text evidence="17">The sequence shown here is derived from an EMBL/GenBank/DDBJ whole genome shotgun (WGS) entry which is preliminary data.</text>
</comment>
<evidence type="ECO:0000256" key="3">
    <source>
        <dbReference type="ARBA" id="ARBA00004906"/>
    </source>
</evidence>
<evidence type="ECO:0000256" key="11">
    <source>
        <dbReference type="ARBA" id="ARBA00022989"/>
    </source>
</evidence>
<evidence type="ECO:0000256" key="10">
    <source>
        <dbReference type="ARBA" id="ARBA00022833"/>
    </source>
</evidence>
<feature type="compositionally biased region" description="Basic and acidic residues" evidence="14">
    <location>
        <begin position="187"/>
        <end position="196"/>
    </location>
</feature>
<dbReference type="GO" id="GO:0016567">
    <property type="term" value="P:protein ubiquitination"/>
    <property type="evidence" value="ECO:0007669"/>
    <property type="project" value="UniProtKB-UniPathway"/>
</dbReference>
<feature type="region of interest" description="Disordered" evidence="14">
    <location>
        <begin position="154"/>
        <end position="196"/>
    </location>
</feature>
<evidence type="ECO:0000256" key="6">
    <source>
        <dbReference type="ARBA" id="ARBA00022692"/>
    </source>
</evidence>
<dbReference type="FunFam" id="3.30.40.10:FF:000187">
    <property type="entry name" value="E3 ubiquitin-protein ligase ATL6"/>
    <property type="match status" value="1"/>
</dbReference>
<feature type="transmembrane region" description="Helical" evidence="15">
    <location>
        <begin position="20"/>
        <end position="43"/>
    </location>
</feature>
<evidence type="ECO:0000256" key="14">
    <source>
        <dbReference type="SAM" id="MobiDB-lite"/>
    </source>
</evidence>
<dbReference type="UniPathway" id="UPA00143"/>
<comment type="pathway">
    <text evidence="3">Protein modification; protein ubiquitination.</text>
</comment>
<keyword evidence="12 15" id="KW-0472">Membrane</keyword>
<dbReference type="PROSITE" id="PS50089">
    <property type="entry name" value="ZF_RING_2"/>
    <property type="match status" value="1"/>
</dbReference>
<dbReference type="SUPFAM" id="SSF57850">
    <property type="entry name" value="RING/U-box"/>
    <property type="match status" value="1"/>
</dbReference>
<comment type="catalytic activity">
    <reaction evidence="1">
        <text>S-ubiquitinyl-[E2 ubiquitin-conjugating enzyme]-L-cysteine + [acceptor protein]-L-lysine = [E2 ubiquitin-conjugating enzyme]-L-cysteine + N(6)-ubiquitinyl-[acceptor protein]-L-lysine.</text>
        <dbReference type="EC" id="2.3.2.27"/>
    </reaction>
</comment>
<evidence type="ECO:0000256" key="7">
    <source>
        <dbReference type="ARBA" id="ARBA00022723"/>
    </source>
</evidence>
<keyword evidence="5" id="KW-0808">Transferase</keyword>
<keyword evidence="7" id="KW-0479">Metal-binding</keyword>
<dbReference type="GO" id="GO:0008270">
    <property type="term" value="F:zinc ion binding"/>
    <property type="evidence" value="ECO:0007669"/>
    <property type="project" value="UniProtKB-KW"/>
</dbReference>
<dbReference type="InterPro" id="IPR001841">
    <property type="entry name" value="Znf_RING"/>
</dbReference>
<evidence type="ECO:0000256" key="12">
    <source>
        <dbReference type="ARBA" id="ARBA00023136"/>
    </source>
</evidence>
<dbReference type="Pfam" id="PF13639">
    <property type="entry name" value="zf-RING_2"/>
    <property type="match status" value="1"/>
</dbReference>
<keyword evidence="11 15" id="KW-1133">Transmembrane helix</keyword>